<proteinExistence type="predicted"/>
<name>A0AC35TTK2_9BILA</name>
<dbReference type="Proteomes" id="UP000095286">
    <property type="component" value="Unplaced"/>
</dbReference>
<protein>
    <submittedName>
        <fullName evidence="2">IFT81_CH domain-containing protein</fullName>
    </submittedName>
</protein>
<evidence type="ECO:0000313" key="1">
    <source>
        <dbReference type="Proteomes" id="UP000095286"/>
    </source>
</evidence>
<accession>A0AC35TTK2</accession>
<evidence type="ECO:0000313" key="2">
    <source>
        <dbReference type="WBParaSite" id="RSKR_0000415400.1"/>
    </source>
</evidence>
<dbReference type="WBParaSite" id="RSKR_0000415400.1">
    <property type="protein sequence ID" value="RSKR_0000415400.1"/>
    <property type="gene ID" value="RSKR_0000415400"/>
</dbReference>
<sequence length="638" mass="74442">MSVDTIKLIVSNLNEPPFSKNYNLINFDLLTNEKLVQLVSDVVCWLDDMDPFIDIRSESAESTMIRIFEMLGKIKFNKAPKGGDELREWRTKVVEGTKSVIYQILYFIFEDKEAVKERAYKSQFISKIPIPYDQKDDEVILLEDQLNSLIKEFKLIFKAVRASHTESLMVVDIERDLKTMANEKEQLLKRLDKTMRKTSNISDINKYLKMAKEIRLADEERTKMKRLRLEQDKLNTANIKKTQRLSKQLADTIEDAREMDPTAAMTNIEEEISSLDYMLKGKLEQENIAKQEMINELSKIVNMKSVTQSDIYDIQQEINEINNEIVNLISKRDNDDEATDEKLSMFRHQAANVEKRKEVFAEELHGLLENLKEVEEELDQKKESHLSVTGGVELVSSHQFKEYQAALRAKNHVYKKKTDYFDYLKQELLIASRSEDVFKKYWDKLKKSKEAKGEHIIEIVSEKGTLARPKTAKSRVQNLDELKSMIKSLEEENAKKIQEASDLSKTLNDLYHSLVLKNSNYNASIQQIQERKQRLERGSDDEKMILSKLEGSFERLTEDIDKKRAELKLHSTYVDKIGKGGFFEELEKQQADEDRELQELQEKCEKLYKKKNLVDQKDMWTGLNLLFEAKVKVLSRGN</sequence>
<reference evidence="2" key="1">
    <citation type="submission" date="2016-11" db="UniProtKB">
        <authorList>
            <consortium name="WormBaseParasite"/>
        </authorList>
    </citation>
    <scope>IDENTIFICATION</scope>
    <source>
        <strain evidence="2">KR3021</strain>
    </source>
</reference>
<organism evidence="1 2">
    <name type="scientific">Rhabditophanes sp. KR3021</name>
    <dbReference type="NCBI Taxonomy" id="114890"/>
    <lineage>
        <taxon>Eukaryota</taxon>
        <taxon>Metazoa</taxon>
        <taxon>Ecdysozoa</taxon>
        <taxon>Nematoda</taxon>
        <taxon>Chromadorea</taxon>
        <taxon>Rhabditida</taxon>
        <taxon>Tylenchina</taxon>
        <taxon>Panagrolaimomorpha</taxon>
        <taxon>Strongyloidoidea</taxon>
        <taxon>Alloionematidae</taxon>
        <taxon>Rhabditophanes</taxon>
    </lineage>
</organism>